<organism>
    <name type="scientific">Branchiostoma floridae</name>
    <name type="common">Florida lancelet</name>
    <name type="synonym">Amphioxus</name>
    <dbReference type="NCBI Taxonomy" id="7739"/>
    <lineage>
        <taxon>Eukaryota</taxon>
        <taxon>Metazoa</taxon>
        <taxon>Chordata</taxon>
        <taxon>Cephalochordata</taxon>
        <taxon>Leptocardii</taxon>
        <taxon>Amphioxiformes</taxon>
        <taxon>Branchiostomatidae</taxon>
        <taxon>Branchiostoma</taxon>
    </lineage>
</organism>
<gene>
    <name evidence="3" type="ORF">BRAFLDRAFT_70230</name>
</gene>
<keyword evidence="2" id="KW-1133">Transmembrane helix</keyword>
<protein>
    <submittedName>
        <fullName evidence="3">Uncharacterized protein</fullName>
    </submittedName>
</protein>
<evidence type="ECO:0000256" key="2">
    <source>
        <dbReference type="SAM" id="Phobius"/>
    </source>
</evidence>
<feature type="compositionally biased region" description="Basic and acidic residues" evidence="1">
    <location>
        <begin position="265"/>
        <end position="278"/>
    </location>
</feature>
<dbReference type="AlphaFoldDB" id="C3YV59"/>
<keyword evidence="2" id="KW-0472">Membrane</keyword>
<feature type="transmembrane region" description="Helical" evidence="2">
    <location>
        <begin position="61"/>
        <end position="79"/>
    </location>
</feature>
<keyword evidence="2" id="KW-0812">Transmembrane</keyword>
<feature type="compositionally biased region" description="Basic residues" evidence="1">
    <location>
        <begin position="231"/>
        <end position="248"/>
    </location>
</feature>
<sequence>MLSKITTGGSYNLYVSTASALLLAAYSKSWRRKVGQTAMTEPTIVDTIDGQPAEGRSLPSVALIWVLITSGIFLVSIMVSQTCQYLVNHTDLLVPYRQRDEFPSDAESYDIPMANGTDHMSVITLTPEKEPPFSMEEIVEIVTHQIRTANAGGKLPYSLDDRRRNFAARGKDSGFSETEDMDSVATVSSDGTSQPPLLLEALPIADNVAIPTGSPGQSVPACLCNHCATRHKRQRQRQKLQRQRRQQYLRKQSSRLQHSHKHSQRPRDALKDVNDKHITVSIPMENPSTSRDQADAAPSKDTSEAKVNNNEVKRIKKKMSTGWDLPILMVNAP</sequence>
<reference evidence="3" key="1">
    <citation type="journal article" date="2008" name="Nature">
        <title>The amphioxus genome and the evolution of the chordate karyotype.</title>
        <authorList>
            <consortium name="US DOE Joint Genome Institute (JGI-PGF)"/>
            <person name="Putnam N.H."/>
            <person name="Butts T."/>
            <person name="Ferrier D.E.K."/>
            <person name="Furlong R.F."/>
            <person name="Hellsten U."/>
            <person name="Kawashima T."/>
            <person name="Robinson-Rechavi M."/>
            <person name="Shoguchi E."/>
            <person name="Terry A."/>
            <person name="Yu J.-K."/>
            <person name="Benito-Gutierrez E.L."/>
            <person name="Dubchak I."/>
            <person name="Garcia-Fernandez J."/>
            <person name="Gibson-Brown J.J."/>
            <person name="Grigoriev I.V."/>
            <person name="Horton A.C."/>
            <person name="de Jong P.J."/>
            <person name="Jurka J."/>
            <person name="Kapitonov V.V."/>
            <person name="Kohara Y."/>
            <person name="Kuroki Y."/>
            <person name="Lindquist E."/>
            <person name="Lucas S."/>
            <person name="Osoegawa K."/>
            <person name="Pennacchio L.A."/>
            <person name="Salamov A.A."/>
            <person name="Satou Y."/>
            <person name="Sauka-Spengler T."/>
            <person name="Schmutz J."/>
            <person name="Shin-I T."/>
            <person name="Toyoda A."/>
            <person name="Bronner-Fraser M."/>
            <person name="Fujiyama A."/>
            <person name="Holland L.Z."/>
            <person name="Holland P.W.H."/>
            <person name="Satoh N."/>
            <person name="Rokhsar D.S."/>
        </authorList>
    </citation>
    <scope>NUCLEOTIDE SEQUENCE [LARGE SCALE GENOMIC DNA]</scope>
    <source>
        <strain evidence="3">S238N-H82</strain>
        <tissue evidence="3">Testes</tissue>
    </source>
</reference>
<evidence type="ECO:0000313" key="3">
    <source>
        <dbReference type="EMBL" id="EEN55775.1"/>
    </source>
</evidence>
<dbReference type="EMBL" id="GG666556">
    <property type="protein sequence ID" value="EEN55775.1"/>
    <property type="molecule type" value="Genomic_DNA"/>
</dbReference>
<name>C3YV59_BRAFL</name>
<dbReference type="InParanoid" id="C3YV59"/>
<feature type="region of interest" description="Disordered" evidence="1">
    <location>
        <begin position="231"/>
        <end position="313"/>
    </location>
</feature>
<evidence type="ECO:0000256" key="1">
    <source>
        <dbReference type="SAM" id="MobiDB-lite"/>
    </source>
</evidence>
<accession>C3YV59</accession>
<feature type="transmembrane region" description="Helical" evidence="2">
    <location>
        <begin position="12"/>
        <end position="30"/>
    </location>
</feature>
<proteinExistence type="predicted"/>
<feature type="region of interest" description="Disordered" evidence="1">
    <location>
        <begin position="169"/>
        <end position="193"/>
    </location>
</feature>